<dbReference type="PANTHER" id="PTHR11804">
    <property type="entry name" value="PROTEASE M3 THIMET OLIGOPEPTIDASE-RELATED"/>
    <property type="match status" value="1"/>
</dbReference>
<comment type="function">
    <text evidence="6">Has oligopeptidase activity and degrades a variety of small bioactive peptides.</text>
</comment>
<keyword evidence="3 6" id="KW-0378">Hydrolase</keyword>
<evidence type="ECO:0000256" key="3">
    <source>
        <dbReference type="ARBA" id="ARBA00022801"/>
    </source>
</evidence>
<dbReference type="GO" id="GO:0004222">
    <property type="term" value="F:metalloendopeptidase activity"/>
    <property type="evidence" value="ECO:0007669"/>
    <property type="project" value="UniProtKB-UniRule"/>
</dbReference>
<evidence type="ECO:0000313" key="11">
    <source>
        <dbReference type="Proteomes" id="UP000290243"/>
    </source>
</evidence>
<comment type="cofactor">
    <cofactor evidence="6">
        <name>Zn(2+)</name>
        <dbReference type="ChEBI" id="CHEBI:29105"/>
    </cofactor>
    <text evidence="6">Binds 1 zinc ion.</text>
</comment>
<keyword evidence="1 6" id="KW-0645">Protease</keyword>
<proteinExistence type="inferred from homology"/>
<dbReference type="InterPro" id="IPR045090">
    <property type="entry name" value="Pept_M3A_M3B"/>
</dbReference>
<dbReference type="GO" id="GO:0006518">
    <property type="term" value="P:peptide metabolic process"/>
    <property type="evidence" value="ECO:0007669"/>
    <property type="project" value="TreeGrafter"/>
</dbReference>
<evidence type="ECO:0000256" key="5">
    <source>
        <dbReference type="ARBA" id="ARBA00023049"/>
    </source>
</evidence>
<dbReference type="InterPro" id="IPR004438">
    <property type="entry name" value="Peptidase_M3B"/>
</dbReference>
<gene>
    <name evidence="10" type="primary">pepF1</name>
    <name evidence="10" type="ORF">NCTC10168_00364</name>
</gene>
<accession>A0A449B4B6</accession>
<keyword evidence="7" id="KW-0472">Membrane</keyword>
<dbReference type="InterPro" id="IPR042088">
    <property type="entry name" value="OligoPept_F_C"/>
</dbReference>
<evidence type="ECO:0000256" key="1">
    <source>
        <dbReference type="ARBA" id="ARBA00022670"/>
    </source>
</evidence>
<protein>
    <recommendedName>
        <fullName evidence="6">Oligopeptidase F</fullName>
        <ecNumber evidence="6">3.4.24.-</ecNumber>
    </recommendedName>
</protein>
<dbReference type="EMBL" id="LR215037">
    <property type="protein sequence ID" value="VEU75442.1"/>
    <property type="molecule type" value="Genomic_DNA"/>
</dbReference>
<dbReference type="OrthoDB" id="9766487at2"/>
<dbReference type="Pfam" id="PF08439">
    <property type="entry name" value="Peptidase_M3_N"/>
    <property type="match status" value="1"/>
</dbReference>
<dbReference type="EC" id="3.4.24.-" evidence="6"/>
<keyword evidence="11" id="KW-1185">Reference proteome</keyword>
<feature type="transmembrane region" description="Helical" evidence="7">
    <location>
        <begin position="518"/>
        <end position="538"/>
    </location>
</feature>
<reference evidence="10 11" key="1">
    <citation type="submission" date="2019-01" db="EMBL/GenBank/DDBJ databases">
        <authorList>
            <consortium name="Pathogen Informatics"/>
        </authorList>
    </citation>
    <scope>NUCLEOTIDE SEQUENCE [LARGE SCALE GENOMIC DNA]</scope>
    <source>
        <strain evidence="10 11">NCTC10168</strain>
    </source>
</reference>
<organism evidence="10 11">
    <name type="scientific">Mycoplasmopsis maculosa</name>
    <dbReference type="NCBI Taxonomy" id="114885"/>
    <lineage>
        <taxon>Bacteria</taxon>
        <taxon>Bacillati</taxon>
        <taxon>Mycoplasmatota</taxon>
        <taxon>Mycoplasmoidales</taxon>
        <taxon>Metamycoplasmataceae</taxon>
        <taxon>Mycoplasmopsis</taxon>
    </lineage>
</organism>
<keyword evidence="7" id="KW-0812">Transmembrane</keyword>
<dbReference type="RefSeq" id="WP_129646535.1">
    <property type="nucleotide sequence ID" value="NZ_LR215037.1"/>
</dbReference>
<evidence type="ECO:0000259" key="9">
    <source>
        <dbReference type="Pfam" id="PF08439"/>
    </source>
</evidence>
<dbReference type="Pfam" id="PF01432">
    <property type="entry name" value="Peptidase_M3"/>
    <property type="match status" value="1"/>
</dbReference>
<dbReference type="SUPFAM" id="SSF55486">
    <property type="entry name" value="Metalloproteases ('zincins'), catalytic domain"/>
    <property type="match status" value="1"/>
</dbReference>
<keyword evidence="2 6" id="KW-0479">Metal-binding</keyword>
<name>A0A449B4B6_9BACT</name>
<feature type="domain" description="Peptidase M3A/M3B catalytic" evidence="8">
    <location>
        <begin position="200"/>
        <end position="585"/>
    </location>
</feature>
<dbReference type="Gene3D" id="1.20.140.70">
    <property type="entry name" value="Oligopeptidase f, N-terminal domain"/>
    <property type="match status" value="1"/>
</dbReference>
<dbReference type="InterPro" id="IPR013647">
    <property type="entry name" value="OligopepF_N_dom"/>
</dbReference>
<dbReference type="AlphaFoldDB" id="A0A449B4B6"/>
<feature type="domain" description="Oligopeptidase F N-terminal" evidence="9">
    <location>
        <begin position="119"/>
        <end position="178"/>
    </location>
</feature>
<dbReference type="KEGG" id="mmau:NCTC10168_00364"/>
<dbReference type="PANTHER" id="PTHR11804:SF84">
    <property type="entry name" value="SACCHAROLYSIN"/>
    <property type="match status" value="1"/>
</dbReference>
<dbReference type="Proteomes" id="UP000290243">
    <property type="component" value="Chromosome"/>
</dbReference>
<dbReference type="InterPro" id="IPR001567">
    <property type="entry name" value="Pept_M3A_M3B_dom"/>
</dbReference>
<comment type="similarity">
    <text evidence="6">Belongs to the peptidase M3B family.</text>
</comment>
<evidence type="ECO:0000259" key="8">
    <source>
        <dbReference type="Pfam" id="PF01432"/>
    </source>
</evidence>
<dbReference type="CDD" id="cd09608">
    <property type="entry name" value="M3B_PepF"/>
    <property type="match status" value="1"/>
</dbReference>
<evidence type="ECO:0000256" key="4">
    <source>
        <dbReference type="ARBA" id="ARBA00022833"/>
    </source>
</evidence>
<keyword evidence="4 6" id="KW-0862">Zinc</keyword>
<dbReference type="NCBIfam" id="TIGR00181">
    <property type="entry name" value="pepF"/>
    <property type="match status" value="1"/>
</dbReference>
<dbReference type="GO" id="GO:0046872">
    <property type="term" value="F:metal ion binding"/>
    <property type="evidence" value="ECO:0007669"/>
    <property type="project" value="UniProtKB-UniRule"/>
</dbReference>
<evidence type="ECO:0000313" key="10">
    <source>
        <dbReference type="EMBL" id="VEU75442.1"/>
    </source>
</evidence>
<evidence type="ECO:0000256" key="7">
    <source>
        <dbReference type="SAM" id="Phobius"/>
    </source>
</evidence>
<dbReference type="GO" id="GO:0006508">
    <property type="term" value="P:proteolysis"/>
    <property type="evidence" value="ECO:0007669"/>
    <property type="project" value="UniProtKB-KW"/>
</dbReference>
<dbReference type="Gene3D" id="1.10.1370.20">
    <property type="entry name" value="Oligoendopeptidase f, C-terminal domain"/>
    <property type="match status" value="1"/>
</dbReference>
<sequence>MKKIDSYDKVDKKYKFDLDDILKDKTIEELFSEYLDLSKEMIRIKDSKYNDIESYISALKFEDEVAILTNKISNYLSNKSNINLVDPEIKKLEAQSQKIFEEFINEFGSETNRFYANIEKIKSWIDDPRLSEYKNSLIELINNKKHKLSNDVEEYIIKTSVSTPSLENIFDILSDSELVYEKVKLGKRKFILDSVSYSKLIKNKNKDIRKQAVDNFRKAKLVHKESFTNLLYDHLKMITVEAKTRNYKNSIEMLCYSDKVENTILEKLFENVKKIKSDIYEYNKSHKKFYELKFKDKYDSKYDFARELIKVKNNYSIEEIQKIILEAFKPYGDEYYNTIKKAFNENWIDYMSVNNKISGAYSIGESYGVDKKYILMNYDGEFESLETLAHELGHSMHSYFSDKNNSYVNSMYTIFLAEIASTFNELILYDYLLNNSRTDEEKFYLTSKIIDNFIGTVYKQTMWAEYEYNLYDKIEKNEISPSYSEFAKTYYEVTKKYIKKSLKYNEQNNIAAVTVPHFYYGFYVYKYAIGLLVSNFFFKKYKENKNFLKIYIKEFLSSGSRYSTLETLKRLEVDLLSEDFYNEATAYFKTLVDQYSTLGNKIFKQKKNKI</sequence>
<evidence type="ECO:0000256" key="2">
    <source>
        <dbReference type="ARBA" id="ARBA00022723"/>
    </source>
</evidence>
<keyword evidence="7" id="KW-1133">Transmembrane helix</keyword>
<keyword evidence="5 6" id="KW-0482">Metalloprotease</keyword>
<evidence type="ECO:0000256" key="6">
    <source>
        <dbReference type="RuleBase" id="RU368091"/>
    </source>
</evidence>